<evidence type="ECO:0000313" key="2">
    <source>
        <dbReference type="Proteomes" id="UP000287198"/>
    </source>
</evidence>
<comment type="caution">
    <text evidence="1">The sequence shown here is derived from an EMBL/GenBank/DDBJ whole genome shotgun (WGS) entry which is preliminary data.</text>
</comment>
<organism evidence="1 2">
    <name type="scientific">Pseudidiomarina halophila</name>
    <dbReference type="NCBI Taxonomy" id="1449799"/>
    <lineage>
        <taxon>Bacteria</taxon>
        <taxon>Pseudomonadati</taxon>
        <taxon>Pseudomonadota</taxon>
        <taxon>Gammaproteobacteria</taxon>
        <taxon>Alteromonadales</taxon>
        <taxon>Idiomarinaceae</taxon>
        <taxon>Pseudidiomarina</taxon>
    </lineage>
</organism>
<name>A0A432XZK9_9GAMM</name>
<keyword evidence="2" id="KW-1185">Reference proteome</keyword>
<protein>
    <submittedName>
        <fullName evidence="1">Uncharacterized protein</fullName>
    </submittedName>
</protein>
<dbReference type="EMBL" id="PIPW01000001">
    <property type="protein sequence ID" value="RUO54011.1"/>
    <property type="molecule type" value="Genomic_DNA"/>
</dbReference>
<accession>A0A432XZK9</accession>
<proteinExistence type="predicted"/>
<sequence length="443" mass="49716">MNTSIINRSEINYEWSQTLTKRSGQETKVRTAPLISNCGLTADWVTDMTDDLFPSLSNRASKPTRQAMQAALLNIANGVSERAVHGQPSGFLCELSNTSKKVPKRYRDHDYSSNTMGAVLSALEAEGFLECHKGYRTKGYSSGLSTLWLPTHSAKQFLSALNEMLVIEFFRQDTETLWLKSRNGGLLDYKDDMLTNDMRLLLRNTNDLRACVNWYYRPQGAASDVPGLHIGEALIPIGKRDLTFKRQFNETFNKGGRFYGNVQQLSKQERATITMNGEPTTELDIKSLHPRMLYNMKGIAAPFDCYDIDGYDRETMKTVGLIALNAKSELSAVRALANSLSTTHEYARRAIEAFRLKHQPIAEFLFSSSWSMLQYQDSELAKDILSEAADEGIPVIPVHDSFISSTSHAQKLSGIIHKQYEKRFGFLPVVEPTLRPVCQSSAA</sequence>
<dbReference type="AlphaFoldDB" id="A0A432XZK9"/>
<gene>
    <name evidence="1" type="ORF">CWI69_00840</name>
</gene>
<dbReference type="RefSeq" id="WP_126761026.1">
    <property type="nucleotide sequence ID" value="NZ_JBHLTZ010000004.1"/>
</dbReference>
<reference evidence="2" key="1">
    <citation type="journal article" date="2018" name="Front. Microbiol.">
        <title>Genome-Based Analysis Reveals the Taxonomy and Diversity of the Family Idiomarinaceae.</title>
        <authorList>
            <person name="Liu Y."/>
            <person name="Lai Q."/>
            <person name="Shao Z."/>
        </authorList>
    </citation>
    <scope>NUCLEOTIDE SEQUENCE [LARGE SCALE GENOMIC DNA]</scope>
    <source>
        <strain evidence="2">BH195</strain>
    </source>
</reference>
<evidence type="ECO:0000313" key="1">
    <source>
        <dbReference type="EMBL" id="RUO54011.1"/>
    </source>
</evidence>
<dbReference type="Proteomes" id="UP000287198">
    <property type="component" value="Unassembled WGS sequence"/>
</dbReference>
<dbReference type="OrthoDB" id="7059994at2"/>